<protein>
    <submittedName>
        <fullName evidence="1">Uncharacterized protein</fullName>
    </submittedName>
</protein>
<accession>A0A1Q5SXP5</accession>
<dbReference type="AlphaFoldDB" id="A0A1Q5SXP5"/>
<sequence>MALQMEESAYVIYETSAQLLAWEVCLMKEHILATRGKFTYIHTYLNPGIRPQPSWATELGSSLGGEG</sequence>
<evidence type="ECO:0000313" key="1">
    <source>
        <dbReference type="EMBL" id="OKO92710.1"/>
    </source>
</evidence>
<reference evidence="1 2" key="1">
    <citation type="submission" date="2016-10" db="EMBL/GenBank/DDBJ databases">
        <title>Genome sequence of the ascomycete fungus Penicillium subrubescens.</title>
        <authorList>
            <person name="De Vries R.P."/>
            <person name="Peng M."/>
            <person name="Dilokpimol A."/>
            <person name="Hilden K."/>
            <person name="Makela M.R."/>
            <person name="Grigoriev I."/>
            <person name="Riley R."/>
            <person name="Granchi Z."/>
        </authorList>
    </citation>
    <scope>NUCLEOTIDE SEQUENCE [LARGE SCALE GENOMIC DNA]</scope>
    <source>
        <strain evidence="1 2">CBS 132785</strain>
    </source>
</reference>
<organism evidence="1 2">
    <name type="scientific">Penicillium subrubescens</name>
    <dbReference type="NCBI Taxonomy" id="1316194"/>
    <lineage>
        <taxon>Eukaryota</taxon>
        <taxon>Fungi</taxon>
        <taxon>Dikarya</taxon>
        <taxon>Ascomycota</taxon>
        <taxon>Pezizomycotina</taxon>
        <taxon>Eurotiomycetes</taxon>
        <taxon>Eurotiomycetidae</taxon>
        <taxon>Eurotiales</taxon>
        <taxon>Aspergillaceae</taxon>
        <taxon>Penicillium</taxon>
    </lineage>
</organism>
<proteinExistence type="predicted"/>
<gene>
    <name evidence="1" type="ORF">PENSUB_12695</name>
</gene>
<name>A0A1Q5SXP5_9EURO</name>
<keyword evidence="2" id="KW-1185">Reference proteome</keyword>
<dbReference type="EMBL" id="MNBE01000740">
    <property type="protein sequence ID" value="OKO92710.1"/>
    <property type="molecule type" value="Genomic_DNA"/>
</dbReference>
<comment type="caution">
    <text evidence="1">The sequence shown here is derived from an EMBL/GenBank/DDBJ whole genome shotgun (WGS) entry which is preliminary data.</text>
</comment>
<dbReference type="Proteomes" id="UP000186955">
    <property type="component" value="Unassembled WGS sequence"/>
</dbReference>
<evidence type="ECO:0000313" key="2">
    <source>
        <dbReference type="Proteomes" id="UP000186955"/>
    </source>
</evidence>